<reference evidence="3" key="1">
    <citation type="journal article" date="2013" name="Science">
        <title>Comparative analysis of bat genomes provides insight into the evolution of flight and immunity.</title>
        <authorList>
            <person name="Zhang G."/>
            <person name="Cowled C."/>
            <person name="Shi Z."/>
            <person name="Huang Z."/>
            <person name="Bishop-Lilly K.A."/>
            <person name="Fang X."/>
            <person name="Wynne J.W."/>
            <person name="Xiong Z."/>
            <person name="Baker M.L."/>
            <person name="Zhao W."/>
            <person name="Tachedjian M."/>
            <person name="Zhu Y."/>
            <person name="Zhou P."/>
            <person name="Jiang X."/>
            <person name="Ng J."/>
            <person name="Yang L."/>
            <person name="Wu L."/>
            <person name="Xiao J."/>
            <person name="Feng Y."/>
            <person name="Chen Y."/>
            <person name="Sun X."/>
            <person name="Zhang Y."/>
            <person name="Marsh G.A."/>
            <person name="Crameri G."/>
            <person name="Broder C.C."/>
            <person name="Frey K.G."/>
            <person name="Wang L.F."/>
            <person name="Wang J."/>
        </authorList>
    </citation>
    <scope>NUCLEOTIDE SEQUENCE [LARGE SCALE GENOMIC DNA]</scope>
</reference>
<dbReference type="STRING" id="9402.L5JU96"/>
<name>L5JU96_PTEAL</name>
<proteinExistence type="predicted"/>
<keyword evidence="3" id="KW-1185">Reference proteome</keyword>
<evidence type="ECO:0000256" key="1">
    <source>
        <dbReference type="SAM" id="MobiDB-lite"/>
    </source>
</evidence>
<feature type="compositionally biased region" description="Polar residues" evidence="1">
    <location>
        <begin position="1"/>
        <end position="19"/>
    </location>
</feature>
<dbReference type="Proteomes" id="UP000010552">
    <property type="component" value="Unassembled WGS sequence"/>
</dbReference>
<organism evidence="2 3">
    <name type="scientific">Pteropus alecto</name>
    <name type="common">Black flying fox</name>
    <dbReference type="NCBI Taxonomy" id="9402"/>
    <lineage>
        <taxon>Eukaryota</taxon>
        <taxon>Metazoa</taxon>
        <taxon>Chordata</taxon>
        <taxon>Craniata</taxon>
        <taxon>Vertebrata</taxon>
        <taxon>Euteleostomi</taxon>
        <taxon>Mammalia</taxon>
        <taxon>Eutheria</taxon>
        <taxon>Laurasiatheria</taxon>
        <taxon>Chiroptera</taxon>
        <taxon>Yinpterochiroptera</taxon>
        <taxon>Pteropodoidea</taxon>
        <taxon>Pteropodidae</taxon>
        <taxon>Pteropodinae</taxon>
        <taxon>Pteropus</taxon>
    </lineage>
</organism>
<feature type="region of interest" description="Disordered" evidence="1">
    <location>
        <begin position="1"/>
        <end position="25"/>
    </location>
</feature>
<gene>
    <name evidence="2" type="ORF">PAL_GLEAN10019962</name>
</gene>
<dbReference type="InParanoid" id="L5JU96"/>
<evidence type="ECO:0000313" key="2">
    <source>
        <dbReference type="EMBL" id="ELK01863.1"/>
    </source>
</evidence>
<accession>L5JU96</accession>
<protein>
    <submittedName>
        <fullName evidence="2">Zinc finger protein GLI3</fullName>
    </submittedName>
</protein>
<dbReference type="EMBL" id="KB031150">
    <property type="protein sequence ID" value="ELK01863.1"/>
    <property type="molecule type" value="Genomic_DNA"/>
</dbReference>
<dbReference type="AlphaFoldDB" id="L5JU96"/>
<evidence type="ECO:0000313" key="3">
    <source>
        <dbReference type="Proteomes" id="UP000010552"/>
    </source>
</evidence>
<sequence>MQPQSVQGLSKISEEPSTSSDERASLIKKEEVHGSLHHLAEPSVPYPGAVFAMDPRNGYMEPHYCPLHLILAFHPPAPIYARHHKGRYHYNPSPIPSLHVPSALSSSATYSGLPFIRIYPH</sequence>